<evidence type="ECO:0000256" key="1">
    <source>
        <dbReference type="SAM" id="MobiDB-lite"/>
    </source>
</evidence>
<gene>
    <name evidence="2" type="ORF">V7x_01740</name>
</gene>
<dbReference type="EMBL" id="SJPZ01000001">
    <property type="protein sequence ID" value="TWU64630.1"/>
    <property type="molecule type" value="Genomic_DNA"/>
</dbReference>
<dbReference type="Proteomes" id="UP000316476">
    <property type="component" value="Unassembled WGS sequence"/>
</dbReference>
<feature type="compositionally biased region" description="Polar residues" evidence="1">
    <location>
        <begin position="95"/>
        <end position="104"/>
    </location>
</feature>
<proteinExistence type="predicted"/>
<comment type="caution">
    <text evidence="2">The sequence shown here is derived from an EMBL/GenBank/DDBJ whole genome shotgun (WGS) entry which is preliminary data.</text>
</comment>
<evidence type="ECO:0000313" key="2">
    <source>
        <dbReference type="EMBL" id="TWU64630.1"/>
    </source>
</evidence>
<evidence type="ECO:0000313" key="3">
    <source>
        <dbReference type="Proteomes" id="UP000316476"/>
    </source>
</evidence>
<name>A0A5C6FT30_9PLAN</name>
<feature type="region of interest" description="Disordered" evidence="1">
    <location>
        <begin position="85"/>
        <end position="104"/>
    </location>
</feature>
<reference evidence="2 3" key="1">
    <citation type="submission" date="2019-02" db="EMBL/GenBank/DDBJ databases">
        <title>Deep-cultivation of Planctomycetes and their phenomic and genomic characterization uncovers novel biology.</title>
        <authorList>
            <person name="Wiegand S."/>
            <person name="Jogler M."/>
            <person name="Boedeker C."/>
            <person name="Pinto D."/>
            <person name="Vollmers J."/>
            <person name="Rivas-Marin E."/>
            <person name="Kohn T."/>
            <person name="Peeters S.H."/>
            <person name="Heuer A."/>
            <person name="Rast P."/>
            <person name="Oberbeckmann S."/>
            <person name="Bunk B."/>
            <person name="Jeske O."/>
            <person name="Meyerdierks A."/>
            <person name="Storesund J.E."/>
            <person name="Kallscheuer N."/>
            <person name="Luecker S."/>
            <person name="Lage O.M."/>
            <person name="Pohl T."/>
            <person name="Merkel B.J."/>
            <person name="Hornburger P."/>
            <person name="Mueller R.-W."/>
            <person name="Bruemmer F."/>
            <person name="Labrenz M."/>
            <person name="Spormann A.M."/>
            <person name="Op Den Camp H."/>
            <person name="Overmann J."/>
            <person name="Amann R."/>
            <person name="Jetten M.S.M."/>
            <person name="Mascher T."/>
            <person name="Medema M.H."/>
            <person name="Devos D.P."/>
            <person name="Kaster A.-K."/>
            <person name="Ovreas L."/>
            <person name="Rohde M."/>
            <person name="Galperin M.Y."/>
            <person name="Jogler C."/>
        </authorList>
    </citation>
    <scope>NUCLEOTIDE SEQUENCE [LARGE SCALE GENOMIC DNA]</scope>
    <source>
        <strain evidence="2 3">V7</strain>
    </source>
</reference>
<accession>A0A5C6FT30</accession>
<dbReference type="AlphaFoldDB" id="A0A5C6FT30"/>
<dbReference type="RefSeq" id="WP_146410278.1">
    <property type="nucleotide sequence ID" value="NZ_SJPZ01000001.1"/>
</dbReference>
<sequence>MPSSQIEKSTPGGCFQGTAFDAAICGESGAEGSGLIAAGGTLGGTSAGITSDPETAELLALWSAMGDGGRADLLRVARGLAAVGTTSRPIDRGDNGNSRSAELV</sequence>
<protein>
    <submittedName>
        <fullName evidence="2">Uncharacterized protein</fullName>
    </submittedName>
</protein>
<organism evidence="2 3">
    <name type="scientific">Crateriforma conspicua</name>
    <dbReference type="NCBI Taxonomy" id="2527996"/>
    <lineage>
        <taxon>Bacteria</taxon>
        <taxon>Pseudomonadati</taxon>
        <taxon>Planctomycetota</taxon>
        <taxon>Planctomycetia</taxon>
        <taxon>Planctomycetales</taxon>
        <taxon>Planctomycetaceae</taxon>
        <taxon>Crateriforma</taxon>
    </lineage>
</organism>